<gene>
    <name evidence="1" type="ORF">BB934_13190</name>
</gene>
<organism evidence="1">
    <name type="scientific">Microvirga ossetica</name>
    <dbReference type="NCBI Taxonomy" id="1882682"/>
    <lineage>
        <taxon>Bacteria</taxon>
        <taxon>Pseudomonadati</taxon>
        <taxon>Pseudomonadota</taxon>
        <taxon>Alphaproteobacteria</taxon>
        <taxon>Hyphomicrobiales</taxon>
        <taxon>Methylobacteriaceae</taxon>
        <taxon>Microvirga</taxon>
    </lineage>
</organism>
<dbReference type="RefSeq" id="WP_099510065.1">
    <property type="nucleotide sequence ID" value="NZ_CP016616.1"/>
</dbReference>
<sequence>MILEEHTTADGLLTVSVQQFDDGIAIGFDGLAWHTHPNLLIETYGEDEEKALRGFISAMLNDELLIICSMAGDRLVEAWIDDDFQSAMEFASQSETIKVRHWSGWIEANTSARG</sequence>
<protein>
    <submittedName>
        <fullName evidence="1">Uncharacterized protein</fullName>
    </submittedName>
</protein>
<name>A0A1B2EGH9_9HYPH</name>
<accession>A0A1B2EGH9</accession>
<dbReference type="AlphaFoldDB" id="A0A1B2EGH9"/>
<dbReference type="EMBL" id="CP016616">
    <property type="protein sequence ID" value="ANY79049.1"/>
    <property type="molecule type" value="Genomic_DNA"/>
</dbReference>
<dbReference type="OrthoDB" id="8235474at2"/>
<dbReference type="KEGG" id="moc:BB934_13190"/>
<proteinExistence type="predicted"/>
<evidence type="ECO:0000313" key="1">
    <source>
        <dbReference type="EMBL" id="ANY79049.1"/>
    </source>
</evidence>
<reference evidence="1" key="1">
    <citation type="submission" date="2016-07" db="EMBL/GenBank/DDBJ databases">
        <title>Microvirga ossetica sp. nov. a new species of rhizobia isolated from root nodules of the legume species Vicia alpestris Steven originated from North Ossetia region in the Caucasus.</title>
        <authorList>
            <person name="Safronova V.I."/>
            <person name="Kuznetsova I.G."/>
            <person name="Sazanova A.L."/>
            <person name="Belimov A."/>
            <person name="Andronov E."/>
            <person name="Osledkin Y.S."/>
            <person name="Onishchuk O.P."/>
            <person name="Kurchak O.N."/>
            <person name="Shaposhnikov A.I."/>
            <person name="Willems A."/>
            <person name="Tikhonovich I.A."/>
        </authorList>
    </citation>
    <scope>NUCLEOTIDE SEQUENCE [LARGE SCALE GENOMIC DNA]</scope>
    <source>
        <strain evidence="1">V5/3M</strain>
    </source>
</reference>